<reference evidence="2" key="1">
    <citation type="submission" date="2020-12" db="EMBL/GenBank/DDBJ databases">
        <title>WGS assembly of Carya illinoinensis cv. Pawnee.</title>
        <authorList>
            <person name="Platts A."/>
            <person name="Shu S."/>
            <person name="Wright S."/>
            <person name="Barry K."/>
            <person name="Edger P."/>
            <person name="Pires J.C."/>
            <person name="Schmutz J."/>
        </authorList>
    </citation>
    <scope>NUCLEOTIDE SEQUENCE</scope>
    <source>
        <tissue evidence="2">Leaf</tissue>
    </source>
</reference>
<keyword evidence="3" id="KW-1185">Reference proteome</keyword>
<protein>
    <recommendedName>
        <fullName evidence="1">TRF2/HOY1 PH-like domain-containing protein</fullName>
    </recommendedName>
</protein>
<evidence type="ECO:0000313" key="3">
    <source>
        <dbReference type="Proteomes" id="UP000811609"/>
    </source>
</evidence>
<dbReference type="AlphaFoldDB" id="A0A8T1PNW0"/>
<organism evidence="2 3">
    <name type="scientific">Carya illinoinensis</name>
    <name type="common">Pecan</name>
    <dbReference type="NCBI Taxonomy" id="32201"/>
    <lineage>
        <taxon>Eukaryota</taxon>
        <taxon>Viridiplantae</taxon>
        <taxon>Streptophyta</taxon>
        <taxon>Embryophyta</taxon>
        <taxon>Tracheophyta</taxon>
        <taxon>Spermatophyta</taxon>
        <taxon>Magnoliopsida</taxon>
        <taxon>eudicotyledons</taxon>
        <taxon>Gunneridae</taxon>
        <taxon>Pentapetalae</taxon>
        <taxon>rosids</taxon>
        <taxon>fabids</taxon>
        <taxon>Fagales</taxon>
        <taxon>Juglandaceae</taxon>
        <taxon>Carya</taxon>
    </lineage>
</organism>
<evidence type="ECO:0000313" key="2">
    <source>
        <dbReference type="EMBL" id="KAG6645906.1"/>
    </source>
</evidence>
<dbReference type="PANTHER" id="PTHR33494">
    <property type="entry name" value="OS02G0793800 PROTEIN"/>
    <property type="match status" value="1"/>
</dbReference>
<accession>A0A8T1PNW0</accession>
<comment type="caution">
    <text evidence="2">The sequence shown here is derived from an EMBL/GenBank/DDBJ whole genome shotgun (WGS) entry which is preliminary data.</text>
</comment>
<dbReference type="EMBL" id="CM031816">
    <property type="protein sequence ID" value="KAG6645906.1"/>
    <property type="molecule type" value="Genomic_DNA"/>
</dbReference>
<sequence>MAHDWKFVSLKEKHCEFFESHDQVKNPPFESSNNNRSSVCVLQIQEAANQRLMQTPADTEKKVKLTEALLCLPPIGLALSNMAPFLGLDEMGVSHAENTTICTDAVAGTSSHSSCHSGVQGKACTDNKKWKASNFCASFIRIGSWKVVAKREGALVAKCYYAKKKMVWEILKDSLKSKIEIQWSEVLAIRASMVEGQPGILEVELNSPPAFYIEATPRPRKHTLWKNSSDFTDGQALIHRRHYLEFPPGALDKHYEKLLQCDSRMLMLSMRPFPSLRSPFFHSEDHFYNGTREFSLDFNRDRPNTSSSNSQSAFSNIVPTPLVDMQQVQAYEQTNQPCFSINDPTDEIIRNQGAENPMTGMIWGQGMIHSANILGRDQIQKPFSILATSSDHLRDQIQDPYINIPLEIQMNPAIPFQNYNQNYTGSAPNYADEQVGRFSSESQRHDLNGILNQLNPSDVELLQCSDDHDLNRYILQKSIFKQKDGCN</sequence>
<gene>
    <name evidence="2" type="ORF">CIPAW_08G155600</name>
</gene>
<dbReference type="PANTHER" id="PTHR33494:SF5">
    <property type="entry name" value="F10A16.6 PROTEIN"/>
    <property type="match status" value="1"/>
</dbReference>
<dbReference type="Proteomes" id="UP000811609">
    <property type="component" value="Chromosome 8"/>
</dbReference>
<feature type="domain" description="TRF2/HOY1 PH-like" evidence="1">
    <location>
        <begin position="134"/>
        <end position="252"/>
    </location>
</feature>
<evidence type="ECO:0000259" key="1">
    <source>
        <dbReference type="Pfam" id="PF24818"/>
    </source>
</evidence>
<dbReference type="InterPro" id="IPR057939">
    <property type="entry name" value="TRF2_HOY1_PH"/>
</dbReference>
<proteinExistence type="predicted"/>
<dbReference type="Pfam" id="PF24818">
    <property type="entry name" value="PH_TRF2_HOY1"/>
    <property type="match status" value="1"/>
</dbReference>
<name>A0A8T1PNW0_CARIL</name>